<dbReference type="PANTHER" id="PTHR43272:SF33">
    <property type="entry name" value="AMP-BINDING DOMAIN-CONTAINING PROTEIN-RELATED"/>
    <property type="match status" value="1"/>
</dbReference>
<dbReference type="GO" id="GO:0016020">
    <property type="term" value="C:membrane"/>
    <property type="evidence" value="ECO:0007669"/>
    <property type="project" value="TreeGrafter"/>
</dbReference>
<organism evidence="4 5">
    <name type="scientific">Carboxylicivirga sediminis</name>
    <dbReference type="NCBI Taxonomy" id="2006564"/>
    <lineage>
        <taxon>Bacteria</taxon>
        <taxon>Pseudomonadati</taxon>
        <taxon>Bacteroidota</taxon>
        <taxon>Bacteroidia</taxon>
        <taxon>Marinilabiliales</taxon>
        <taxon>Marinilabiliaceae</taxon>
        <taxon>Carboxylicivirga</taxon>
    </lineage>
</organism>
<evidence type="ECO:0000313" key="4">
    <source>
        <dbReference type="EMBL" id="MBR8534885.1"/>
    </source>
</evidence>
<feature type="domain" description="AMP-dependent synthetase/ligase" evidence="3">
    <location>
        <begin position="8"/>
        <end position="440"/>
    </location>
</feature>
<dbReference type="RefSeq" id="WP_212188788.1">
    <property type="nucleotide sequence ID" value="NZ_JAGTAR010000005.1"/>
</dbReference>
<comment type="caution">
    <text evidence="4">The sequence shown here is derived from an EMBL/GenBank/DDBJ whole genome shotgun (WGS) entry which is preliminary data.</text>
</comment>
<dbReference type="Gene3D" id="3.40.50.12780">
    <property type="entry name" value="N-terminal domain of ligase-like"/>
    <property type="match status" value="1"/>
</dbReference>
<dbReference type="AlphaFoldDB" id="A0A941IW36"/>
<evidence type="ECO:0000259" key="3">
    <source>
        <dbReference type="Pfam" id="PF00501"/>
    </source>
</evidence>
<dbReference type="SUPFAM" id="SSF56801">
    <property type="entry name" value="Acetyl-CoA synthetase-like"/>
    <property type="match status" value="1"/>
</dbReference>
<reference evidence="4" key="2">
    <citation type="submission" date="2021-04" db="EMBL/GenBank/DDBJ databases">
        <authorList>
            <person name="Zhang T."/>
            <person name="Zhang Y."/>
            <person name="Lu D."/>
            <person name="Zuo D."/>
            <person name="Du Z."/>
        </authorList>
    </citation>
    <scope>NUCLEOTIDE SEQUENCE</scope>
    <source>
        <strain evidence="4">JR1</strain>
    </source>
</reference>
<sequence>MKSIINFFEDSISNYPNNPLIWEKETDKYIPTTYKDAQKEVHQFSNALLALDIKHGDRVALLSEGRRLWLISELAILHIGAINVPLSTKLEADNDLIFRLNHSQSETIIVSRNQLDKIRLVKAELSNLKRVVVLDDMDNLEENEISISQLLHLGTQFADEAPNALAEAMERVKPETHANICYTSGTTADPKGIILSHRNYTANVEQAFSYINVPQHYKTLVVLPWDHAFAHTASLYSFMHKGASIASVQVGRNQHETLKNFVTNMQEIKPEILMSVPALAKNFKKNIEKAIESKGPTANKLFQSGLQFAYWYNGNGQNAGKNFKKLLYPVYAFYKRIIFNKIKERFGGNLQYFIGGGALLDIELQRFFYAIGTPMYQGYGLSEASPIISANTPKFHKLGSSGKVVNQLEIKICDSDGHPLPTGEKGEIVIKGENVMQGYWRNPEATKETIKDGWLYTGDLGYLDKQNYLYVLGRFKSLLIGADGEKYSPEGIEEAVIDHCLYIDQFILHNNQNPFTSGLIVPNREKINLWLKKHGKSVTSDETLIEILQLIQEEIEKIKATNSANLNFPSRWLPSTLVLLKESFTEKNKLLNSTMKVVRPKVEEYFSDEIAYLYTPEAKNFLSETNIHNLRIYLSNNE</sequence>
<keyword evidence="1" id="KW-0547">Nucleotide-binding</keyword>
<evidence type="ECO:0000256" key="2">
    <source>
        <dbReference type="ARBA" id="ARBA00022840"/>
    </source>
</evidence>
<dbReference type="GO" id="GO:0005524">
    <property type="term" value="F:ATP binding"/>
    <property type="evidence" value="ECO:0007669"/>
    <property type="project" value="UniProtKB-KW"/>
</dbReference>
<dbReference type="InterPro" id="IPR042099">
    <property type="entry name" value="ANL_N_sf"/>
</dbReference>
<dbReference type="Pfam" id="PF00501">
    <property type="entry name" value="AMP-binding"/>
    <property type="match status" value="1"/>
</dbReference>
<dbReference type="EMBL" id="JAGTAR010000005">
    <property type="protein sequence ID" value="MBR8534885.1"/>
    <property type="molecule type" value="Genomic_DNA"/>
</dbReference>
<proteinExistence type="predicted"/>
<dbReference type="GO" id="GO:0004467">
    <property type="term" value="F:long-chain fatty acid-CoA ligase activity"/>
    <property type="evidence" value="ECO:0007669"/>
    <property type="project" value="TreeGrafter"/>
</dbReference>
<dbReference type="PANTHER" id="PTHR43272">
    <property type="entry name" value="LONG-CHAIN-FATTY-ACID--COA LIGASE"/>
    <property type="match status" value="1"/>
</dbReference>
<evidence type="ECO:0000256" key="1">
    <source>
        <dbReference type="ARBA" id="ARBA00022741"/>
    </source>
</evidence>
<gene>
    <name evidence="4" type="ORF">KDU71_04875</name>
</gene>
<protein>
    <submittedName>
        <fullName evidence="4">AMP-binding protein</fullName>
    </submittedName>
</protein>
<keyword evidence="5" id="KW-1185">Reference proteome</keyword>
<dbReference type="InterPro" id="IPR000873">
    <property type="entry name" value="AMP-dep_synth/lig_dom"/>
</dbReference>
<evidence type="ECO:0000313" key="5">
    <source>
        <dbReference type="Proteomes" id="UP000679220"/>
    </source>
</evidence>
<dbReference type="Proteomes" id="UP000679220">
    <property type="component" value="Unassembled WGS sequence"/>
</dbReference>
<accession>A0A941IW36</accession>
<name>A0A941IW36_9BACT</name>
<keyword evidence="2" id="KW-0067">ATP-binding</keyword>
<reference evidence="4" key="1">
    <citation type="journal article" date="2018" name="Int. J. Syst. Evol. Microbiol.">
        <title>Carboxylicivirga sediminis sp. nov., isolated from coastal sediment.</title>
        <authorList>
            <person name="Wang F.Q."/>
            <person name="Ren L.H."/>
            <person name="Zou R.J."/>
            <person name="Sun Y.Z."/>
            <person name="Liu X.J."/>
            <person name="Jiang F."/>
            <person name="Liu L.J."/>
        </authorList>
    </citation>
    <scope>NUCLEOTIDE SEQUENCE</scope>
    <source>
        <strain evidence="4">JR1</strain>
    </source>
</reference>